<comment type="caution">
    <text evidence="1">The sequence shown here is derived from an EMBL/GenBank/DDBJ whole genome shotgun (WGS) entry which is preliminary data.</text>
</comment>
<accession>A0A0K9F6J0</accession>
<evidence type="ECO:0000313" key="1">
    <source>
        <dbReference type="EMBL" id="KMY30135.1"/>
    </source>
</evidence>
<evidence type="ECO:0000313" key="2">
    <source>
        <dbReference type="Proteomes" id="UP000037326"/>
    </source>
</evidence>
<sequence>MSRLGQHDVGHEGVITGCDVFSLRSSITDPQVVAQPPLQSTYMVYVLTNAIRKPLGSLVKFYPALTGSNLSVSKEKRQVPPALNSMRTKKLVEANCP</sequence>
<dbReference type="Proteomes" id="UP000037326">
    <property type="component" value="Unassembled WGS sequence"/>
</dbReference>
<organism evidence="1 2">
    <name type="scientific">Lysinibacillus xylanilyticus</name>
    <dbReference type="NCBI Taxonomy" id="582475"/>
    <lineage>
        <taxon>Bacteria</taxon>
        <taxon>Bacillati</taxon>
        <taxon>Bacillota</taxon>
        <taxon>Bacilli</taxon>
        <taxon>Bacillales</taxon>
        <taxon>Bacillaceae</taxon>
        <taxon>Lysinibacillus</taxon>
    </lineage>
</organism>
<protein>
    <submittedName>
        <fullName evidence="1">Uncharacterized protein</fullName>
    </submittedName>
</protein>
<dbReference type="GeneID" id="96599661"/>
<proteinExistence type="predicted"/>
<dbReference type="AlphaFoldDB" id="A0A0K9F6J0"/>
<name>A0A0K9F6J0_9BACI</name>
<reference evidence="2" key="1">
    <citation type="submission" date="2015-07" db="EMBL/GenBank/DDBJ databases">
        <authorList>
            <person name="Liu B."/>
            <person name="Wang J."/>
            <person name="Zhu Y."/>
            <person name="Liu G."/>
            <person name="Chen Q."/>
            <person name="Lan J."/>
            <person name="Che J."/>
            <person name="Ge C."/>
            <person name="Shi H."/>
            <person name="Pan Z."/>
            <person name="Liu X."/>
        </authorList>
    </citation>
    <scope>NUCLEOTIDE SEQUENCE [LARGE SCALE GENOMIC DNA]</scope>
    <source>
        <strain evidence="2">DSM 23493</strain>
    </source>
</reference>
<dbReference type="RefSeq" id="WP_049667464.1">
    <property type="nucleotide sequence ID" value="NZ_LFXJ01000008.1"/>
</dbReference>
<gene>
    <name evidence="1" type="ORF">ACZ11_15645</name>
</gene>
<dbReference type="OrthoDB" id="2741538at2"/>
<dbReference type="EMBL" id="LFXJ01000008">
    <property type="protein sequence ID" value="KMY30135.1"/>
    <property type="molecule type" value="Genomic_DNA"/>
</dbReference>
<dbReference type="PATRIC" id="fig|582475.4.peg.4188"/>